<comment type="similarity">
    <text evidence="1">Belongs to the F420H(2)-dependent quinone reductase family.</text>
</comment>
<comment type="caution">
    <text evidence="4">The sequence shown here is derived from an EMBL/GenBank/DDBJ whole genome shotgun (WGS) entry which is preliminary data.</text>
</comment>
<dbReference type="InterPro" id="IPR012312">
    <property type="entry name" value="Hemerythrin-like"/>
</dbReference>
<dbReference type="Gene3D" id="2.30.110.10">
    <property type="entry name" value="Electron Transport, Fmn-binding Protein, Chain A"/>
    <property type="match status" value="1"/>
</dbReference>
<proteinExistence type="inferred from homology"/>
<dbReference type="SUPFAM" id="SSF50475">
    <property type="entry name" value="FMN-binding split barrel"/>
    <property type="match status" value="1"/>
</dbReference>
<dbReference type="Gene3D" id="1.20.120.520">
    <property type="entry name" value="nmb1532 protein domain like"/>
    <property type="match status" value="1"/>
</dbReference>
<evidence type="ECO:0000313" key="4">
    <source>
        <dbReference type="EMBL" id="MQY02384.1"/>
    </source>
</evidence>
<protein>
    <recommendedName>
        <fullName evidence="3">Hemerythrin-like domain-containing protein</fullName>
    </recommendedName>
</protein>
<dbReference type="Pfam" id="PF01814">
    <property type="entry name" value="Hemerythrin"/>
    <property type="match status" value="1"/>
</dbReference>
<name>A0A7K0BNV1_9ACTN</name>
<evidence type="ECO:0000256" key="2">
    <source>
        <dbReference type="ARBA" id="ARBA00049106"/>
    </source>
</evidence>
<dbReference type="PANTHER" id="PTHR39428">
    <property type="entry name" value="F420H(2)-DEPENDENT QUINONE REDUCTASE RV1261C"/>
    <property type="match status" value="1"/>
</dbReference>
<dbReference type="NCBIfam" id="TIGR00026">
    <property type="entry name" value="hi_GC_TIGR00026"/>
    <property type="match status" value="1"/>
</dbReference>
<gene>
    <name evidence="4" type="ORF">ACRB68_04140</name>
</gene>
<dbReference type="Proteomes" id="UP000487268">
    <property type="component" value="Unassembled WGS sequence"/>
</dbReference>
<dbReference type="RefSeq" id="WP_153530587.1">
    <property type="nucleotide sequence ID" value="NZ_WEGH01000001.1"/>
</dbReference>
<evidence type="ECO:0000259" key="3">
    <source>
        <dbReference type="Pfam" id="PF01814"/>
    </source>
</evidence>
<dbReference type="PANTHER" id="PTHR39428:SF1">
    <property type="entry name" value="F420H(2)-DEPENDENT QUINONE REDUCTASE RV1261C"/>
    <property type="match status" value="1"/>
</dbReference>
<dbReference type="Pfam" id="PF04075">
    <property type="entry name" value="F420H2_quin_red"/>
    <property type="match status" value="1"/>
</dbReference>
<dbReference type="InterPro" id="IPR004378">
    <property type="entry name" value="F420H2_quin_Rdtase"/>
</dbReference>
<feature type="domain" description="Hemerythrin-like" evidence="3">
    <location>
        <begin position="144"/>
        <end position="268"/>
    </location>
</feature>
<keyword evidence="5" id="KW-1185">Reference proteome</keyword>
<comment type="catalytic activity">
    <reaction evidence="2">
        <text>oxidized coenzyme F420-(gamma-L-Glu)(n) + a quinol + H(+) = reduced coenzyme F420-(gamma-L-Glu)(n) + a quinone</text>
        <dbReference type="Rhea" id="RHEA:39663"/>
        <dbReference type="Rhea" id="RHEA-COMP:12939"/>
        <dbReference type="Rhea" id="RHEA-COMP:14378"/>
        <dbReference type="ChEBI" id="CHEBI:15378"/>
        <dbReference type="ChEBI" id="CHEBI:24646"/>
        <dbReference type="ChEBI" id="CHEBI:132124"/>
        <dbReference type="ChEBI" id="CHEBI:133980"/>
        <dbReference type="ChEBI" id="CHEBI:139511"/>
    </reaction>
</comment>
<dbReference type="OrthoDB" id="8225825at2"/>
<reference evidence="4 5" key="1">
    <citation type="submission" date="2019-10" db="EMBL/GenBank/DDBJ databases">
        <title>Actinomadura rubteroloni sp. nov. and Actinomadura macrotermitis sp. nov., isolated from the gut of fungus growing-termite Macrotermes natalensis.</title>
        <authorList>
            <person name="Benndorf R."/>
            <person name="Martin K."/>
            <person name="Kuefner M."/>
            <person name="De Beer W."/>
            <person name="Kaster A.-K."/>
            <person name="Vollmers J."/>
            <person name="Poulsen M."/>
            <person name="Beemelmanns C."/>
        </authorList>
    </citation>
    <scope>NUCLEOTIDE SEQUENCE [LARGE SCALE GENOMIC DNA]</scope>
    <source>
        <strain evidence="4 5">RB68</strain>
    </source>
</reference>
<sequence>MSDWNAQVIEEFRKNGGKVGGMFEGADLLLLTTTGAKSGGRHTTPLGYLEDGGRVLVFASNAGGPKNPAWYHNVLADPRVTVEIGTRSYEALAVPLQGEERDEMYALQGKLVPAYADYQRQTDRVIPVVALTPAAAPRGNGIGDHLVRVHAELRRDLADLRAQIAAGSPESTLTARLRERCRTVCLSLGEHHANEDRVFPHLQEHAPELAPVLDRLRREHVAVARMKGELQALLDAGDPAGVRAELDRLAGELEAHFAYEEEQLLAALEIMPPPGR</sequence>
<dbReference type="EMBL" id="WEGH01000001">
    <property type="protein sequence ID" value="MQY02384.1"/>
    <property type="molecule type" value="Genomic_DNA"/>
</dbReference>
<evidence type="ECO:0000313" key="5">
    <source>
        <dbReference type="Proteomes" id="UP000487268"/>
    </source>
</evidence>
<accession>A0A7K0BNV1</accession>
<dbReference type="CDD" id="cd12108">
    <property type="entry name" value="Hr-like"/>
    <property type="match status" value="1"/>
</dbReference>
<dbReference type="GO" id="GO:0070967">
    <property type="term" value="F:coenzyme F420 binding"/>
    <property type="evidence" value="ECO:0007669"/>
    <property type="project" value="TreeGrafter"/>
</dbReference>
<evidence type="ECO:0000256" key="1">
    <source>
        <dbReference type="ARBA" id="ARBA00008710"/>
    </source>
</evidence>
<dbReference type="AlphaFoldDB" id="A0A7K0BNV1"/>
<dbReference type="InterPro" id="IPR012349">
    <property type="entry name" value="Split_barrel_FMN-bd"/>
</dbReference>
<dbReference type="GO" id="GO:0016491">
    <property type="term" value="F:oxidoreductase activity"/>
    <property type="evidence" value="ECO:0007669"/>
    <property type="project" value="InterPro"/>
</dbReference>
<dbReference type="GO" id="GO:0005886">
    <property type="term" value="C:plasma membrane"/>
    <property type="evidence" value="ECO:0007669"/>
    <property type="project" value="TreeGrafter"/>
</dbReference>
<organism evidence="4 5">
    <name type="scientific">Actinomadura macrotermitis</name>
    <dbReference type="NCBI Taxonomy" id="2585200"/>
    <lineage>
        <taxon>Bacteria</taxon>
        <taxon>Bacillati</taxon>
        <taxon>Actinomycetota</taxon>
        <taxon>Actinomycetes</taxon>
        <taxon>Streptosporangiales</taxon>
        <taxon>Thermomonosporaceae</taxon>
        <taxon>Actinomadura</taxon>
    </lineage>
</organism>